<evidence type="ECO:0000313" key="3">
    <source>
        <dbReference type="Proteomes" id="UP001152607"/>
    </source>
</evidence>
<proteinExistence type="predicted"/>
<keyword evidence="3" id="KW-1185">Reference proteome</keyword>
<comment type="caution">
    <text evidence="2">The sequence shown here is derived from an EMBL/GenBank/DDBJ whole genome shotgun (WGS) entry which is preliminary data.</text>
</comment>
<dbReference type="Proteomes" id="UP001152607">
    <property type="component" value="Unassembled WGS sequence"/>
</dbReference>
<organism evidence="2 3">
    <name type="scientific">Periconia digitata</name>
    <dbReference type="NCBI Taxonomy" id="1303443"/>
    <lineage>
        <taxon>Eukaryota</taxon>
        <taxon>Fungi</taxon>
        <taxon>Dikarya</taxon>
        <taxon>Ascomycota</taxon>
        <taxon>Pezizomycotina</taxon>
        <taxon>Dothideomycetes</taxon>
        <taxon>Pleosporomycetidae</taxon>
        <taxon>Pleosporales</taxon>
        <taxon>Massarineae</taxon>
        <taxon>Periconiaceae</taxon>
        <taxon>Periconia</taxon>
    </lineage>
</organism>
<protein>
    <submittedName>
        <fullName evidence="2">Uncharacterized protein</fullName>
    </submittedName>
</protein>
<reference evidence="2" key="1">
    <citation type="submission" date="2023-01" db="EMBL/GenBank/DDBJ databases">
        <authorList>
            <person name="Van Ghelder C."/>
            <person name="Rancurel C."/>
        </authorList>
    </citation>
    <scope>NUCLEOTIDE SEQUENCE</scope>
    <source>
        <strain evidence="2">CNCM I-4278</strain>
    </source>
</reference>
<evidence type="ECO:0000313" key="2">
    <source>
        <dbReference type="EMBL" id="CAI6334895.1"/>
    </source>
</evidence>
<dbReference type="AlphaFoldDB" id="A0A9W4XNF8"/>
<sequence>MAAFSLQRLLFLTLLSTNWVTAGRFRFSVQEISTNTTRDISEDDLILGIATSTNSGSNNKTWTIGPAVEGSVFKWDNLTQEVEVPASGSNLSVAIGVMNKEAGGEVVAAGKSSPIVVIYQY</sequence>
<accession>A0A9W4XNF8</accession>
<evidence type="ECO:0000256" key="1">
    <source>
        <dbReference type="SAM" id="SignalP"/>
    </source>
</evidence>
<feature type="chain" id="PRO_5040844792" evidence="1">
    <location>
        <begin position="23"/>
        <end position="121"/>
    </location>
</feature>
<dbReference type="EMBL" id="CAOQHR010000005">
    <property type="protein sequence ID" value="CAI6334895.1"/>
    <property type="molecule type" value="Genomic_DNA"/>
</dbReference>
<keyword evidence="1" id="KW-0732">Signal</keyword>
<gene>
    <name evidence="2" type="ORF">PDIGIT_LOCUS7965</name>
</gene>
<name>A0A9W4XNF8_9PLEO</name>
<dbReference type="OrthoDB" id="3790059at2759"/>
<feature type="signal peptide" evidence="1">
    <location>
        <begin position="1"/>
        <end position="22"/>
    </location>
</feature>